<evidence type="ECO:0008006" key="13">
    <source>
        <dbReference type="Google" id="ProtNLM"/>
    </source>
</evidence>
<dbReference type="InterPro" id="IPR000315">
    <property type="entry name" value="Znf_B-box"/>
</dbReference>
<evidence type="ECO:0000259" key="10">
    <source>
        <dbReference type="PROSITE" id="PS50188"/>
    </source>
</evidence>
<dbReference type="InterPro" id="IPR058030">
    <property type="entry name" value="TRIM8/14/16/25/29/45/65_CC"/>
</dbReference>
<keyword evidence="4" id="KW-0862">Zinc</keyword>
<dbReference type="SMART" id="SM00184">
    <property type="entry name" value="RING"/>
    <property type="match status" value="1"/>
</dbReference>
<evidence type="ECO:0000256" key="7">
    <source>
        <dbReference type="SAM" id="Coils"/>
    </source>
</evidence>
<dbReference type="SMART" id="SM00336">
    <property type="entry name" value="BBOX"/>
    <property type="match status" value="1"/>
</dbReference>
<reference evidence="11" key="1">
    <citation type="submission" date="2025-08" db="UniProtKB">
        <authorList>
            <consortium name="Ensembl"/>
        </authorList>
    </citation>
    <scope>IDENTIFICATION</scope>
</reference>
<dbReference type="SUPFAM" id="SSF49899">
    <property type="entry name" value="Concanavalin A-like lectins/glucanases"/>
    <property type="match status" value="1"/>
</dbReference>
<dbReference type="InterPro" id="IPR043136">
    <property type="entry name" value="B30.2/SPRY_sf"/>
</dbReference>
<dbReference type="PROSITE" id="PS50089">
    <property type="entry name" value="ZF_RING_2"/>
    <property type="match status" value="1"/>
</dbReference>
<dbReference type="Pfam" id="PF00643">
    <property type="entry name" value="zf-B_box"/>
    <property type="match status" value="1"/>
</dbReference>
<evidence type="ECO:0000313" key="12">
    <source>
        <dbReference type="Proteomes" id="UP000261500"/>
    </source>
</evidence>
<dbReference type="CDD" id="cd16040">
    <property type="entry name" value="SPRY_PRY_SNTX"/>
    <property type="match status" value="1"/>
</dbReference>
<dbReference type="InterPro" id="IPR017907">
    <property type="entry name" value="Znf_RING_CS"/>
</dbReference>
<dbReference type="PANTHER" id="PTHR25465:SF5">
    <property type="entry name" value="E3 UBIQUITIN_ISG15 LIGASE TRIM25-RELATED"/>
    <property type="match status" value="1"/>
</dbReference>
<dbReference type="SUPFAM" id="SSF57845">
    <property type="entry name" value="B-box zinc-binding domain"/>
    <property type="match status" value="1"/>
</dbReference>
<dbReference type="Ensembl" id="ENSPLAT00000027619.1">
    <property type="protein sequence ID" value="ENSPLAP00000018183.1"/>
    <property type="gene ID" value="ENSPLAG00000022764.1"/>
</dbReference>
<evidence type="ECO:0000256" key="5">
    <source>
        <dbReference type="ARBA" id="ARBA00022859"/>
    </source>
</evidence>
<evidence type="ECO:0000259" key="9">
    <source>
        <dbReference type="PROSITE" id="PS50119"/>
    </source>
</evidence>
<dbReference type="GO" id="GO:0045087">
    <property type="term" value="P:innate immune response"/>
    <property type="evidence" value="ECO:0007669"/>
    <property type="project" value="UniProtKB-KW"/>
</dbReference>
<dbReference type="SMART" id="SM00449">
    <property type="entry name" value="SPRY"/>
    <property type="match status" value="1"/>
</dbReference>
<dbReference type="AlphaFoldDB" id="A0A3B3UZB8"/>
<dbReference type="InterPro" id="IPR051051">
    <property type="entry name" value="E3_ubiq-ligase_TRIM/RNF"/>
</dbReference>
<dbReference type="PROSITE" id="PS50188">
    <property type="entry name" value="B302_SPRY"/>
    <property type="match status" value="1"/>
</dbReference>
<dbReference type="InterPro" id="IPR003877">
    <property type="entry name" value="SPRY_dom"/>
</dbReference>
<dbReference type="GO" id="GO:0008270">
    <property type="term" value="F:zinc ion binding"/>
    <property type="evidence" value="ECO:0007669"/>
    <property type="project" value="UniProtKB-KW"/>
</dbReference>
<reference evidence="11" key="2">
    <citation type="submission" date="2025-09" db="UniProtKB">
        <authorList>
            <consortium name="Ensembl"/>
        </authorList>
    </citation>
    <scope>IDENTIFICATION</scope>
</reference>
<dbReference type="Proteomes" id="UP000261500">
    <property type="component" value="Unplaced"/>
</dbReference>
<keyword evidence="7" id="KW-0175">Coiled coil</keyword>
<dbReference type="InterPro" id="IPR013320">
    <property type="entry name" value="ConA-like_dom_sf"/>
</dbReference>
<evidence type="ECO:0000256" key="1">
    <source>
        <dbReference type="ARBA" id="ARBA00022588"/>
    </source>
</evidence>
<dbReference type="PANTHER" id="PTHR25465">
    <property type="entry name" value="B-BOX DOMAIN CONTAINING"/>
    <property type="match status" value="1"/>
</dbReference>
<dbReference type="CDD" id="cd19769">
    <property type="entry name" value="Bbox2_TRIM16-like"/>
    <property type="match status" value="1"/>
</dbReference>
<keyword evidence="3 6" id="KW-0863">Zinc-finger</keyword>
<accession>A0A3B3UZB8</accession>
<evidence type="ECO:0000256" key="6">
    <source>
        <dbReference type="PROSITE-ProRule" id="PRU00024"/>
    </source>
</evidence>
<dbReference type="PROSITE" id="PS50119">
    <property type="entry name" value="ZF_BBOX"/>
    <property type="match status" value="1"/>
</dbReference>
<dbReference type="PRINTS" id="PR01407">
    <property type="entry name" value="BUTYPHLNCDUF"/>
</dbReference>
<feature type="coiled-coil region" evidence="7">
    <location>
        <begin position="168"/>
        <end position="263"/>
    </location>
</feature>
<dbReference type="GO" id="GO:0005737">
    <property type="term" value="C:cytoplasm"/>
    <property type="evidence" value="ECO:0007669"/>
    <property type="project" value="UniProtKB-ARBA"/>
</dbReference>
<dbReference type="InterPro" id="IPR001870">
    <property type="entry name" value="B30.2/SPRY"/>
</dbReference>
<keyword evidence="1" id="KW-0399">Innate immunity</keyword>
<feature type="domain" description="RING-type" evidence="8">
    <location>
        <begin position="15"/>
        <end position="58"/>
    </location>
</feature>
<dbReference type="Pfam" id="PF13765">
    <property type="entry name" value="PRY"/>
    <property type="match status" value="1"/>
</dbReference>
<dbReference type="STRING" id="48699.ENSPLAP00000018183"/>
<dbReference type="Gene3D" id="2.60.120.920">
    <property type="match status" value="1"/>
</dbReference>
<dbReference type="InterPro" id="IPR013083">
    <property type="entry name" value="Znf_RING/FYVE/PHD"/>
</dbReference>
<dbReference type="Gene3D" id="3.30.40.10">
    <property type="entry name" value="Zinc/RING finger domain, C3HC4 (zinc finger)"/>
    <property type="match status" value="1"/>
</dbReference>
<keyword evidence="12" id="KW-1185">Reference proteome</keyword>
<dbReference type="SMART" id="SM00589">
    <property type="entry name" value="PRY"/>
    <property type="match status" value="1"/>
</dbReference>
<organism evidence="11 12">
    <name type="scientific">Poecilia latipinna</name>
    <name type="common">sailfin molly</name>
    <dbReference type="NCBI Taxonomy" id="48699"/>
    <lineage>
        <taxon>Eukaryota</taxon>
        <taxon>Metazoa</taxon>
        <taxon>Chordata</taxon>
        <taxon>Craniata</taxon>
        <taxon>Vertebrata</taxon>
        <taxon>Euteleostomi</taxon>
        <taxon>Actinopterygii</taxon>
        <taxon>Neopterygii</taxon>
        <taxon>Teleostei</taxon>
        <taxon>Neoteleostei</taxon>
        <taxon>Acanthomorphata</taxon>
        <taxon>Ovalentaria</taxon>
        <taxon>Atherinomorphae</taxon>
        <taxon>Cyprinodontiformes</taxon>
        <taxon>Poeciliidae</taxon>
        <taxon>Poeciliinae</taxon>
        <taxon>Poecilia</taxon>
    </lineage>
</organism>
<dbReference type="InterPro" id="IPR001841">
    <property type="entry name" value="Znf_RING"/>
</dbReference>
<evidence type="ECO:0000256" key="4">
    <source>
        <dbReference type="ARBA" id="ARBA00022833"/>
    </source>
</evidence>
<keyword evidence="2" id="KW-0479">Metal-binding</keyword>
<dbReference type="SUPFAM" id="SSF57850">
    <property type="entry name" value="RING/U-box"/>
    <property type="match status" value="1"/>
</dbReference>
<dbReference type="Gene3D" id="3.30.160.60">
    <property type="entry name" value="Classic Zinc Finger"/>
    <property type="match status" value="1"/>
</dbReference>
<sequence>MAHQGNPEHNENFCCMICLDLLKDPVTLHCGHNYCNNCIEKYWDEKKLSETYSCPLCRRSNRSRPNLAKNTLLADAIELLGKSQAAPELGSSSGREVSDSRARTECKTYEKIEKNVCSNHKDEQMKLFCRTHQTCICSLCSVEEHKGDDIVSAKAERTEKQREIHSNLQEIQQNIKDREEDIKMLQQEMGTIDASAEKAVRRSSEIFAELINLLKKRSSDVKQQIRKQQKAAESQINEYKARLETEISELRGREEELQQLSRTDDHVQFIHKFSLLGKPDKATDSLKFKETPSCYFRDLIAAVAEAGGKLKRFVHEETTKTSAMETELNVVMSPAEPKTRADFLQRSQPVSLNPNTAHRKLLLSLGNKRVTRANKFICPLHPDRFTEWAQALSTESFTGCCYWEVKWTGRVTVAVATRRMSRTGRQSEFGSNTESWALECYRDCFVFGHDGVKTCVSGPQSSTVGVYLDHTAGSLSFFSVSDSMELLHRVQTTFTQPLHAGLWVGVCDGSKICPCGSKPLQ</sequence>
<proteinExistence type="predicted"/>
<dbReference type="Pfam" id="PF25600">
    <property type="entry name" value="TRIM_CC"/>
    <property type="match status" value="1"/>
</dbReference>
<evidence type="ECO:0000256" key="3">
    <source>
        <dbReference type="ARBA" id="ARBA00022771"/>
    </source>
</evidence>
<dbReference type="InterPro" id="IPR006574">
    <property type="entry name" value="PRY"/>
</dbReference>
<dbReference type="Pfam" id="PF00622">
    <property type="entry name" value="SPRY"/>
    <property type="match status" value="1"/>
</dbReference>
<name>A0A3B3UZB8_9TELE</name>
<dbReference type="GeneTree" id="ENSGT00940000154395"/>
<dbReference type="Pfam" id="PF15227">
    <property type="entry name" value="zf-C3HC4_4"/>
    <property type="match status" value="1"/>
</dbReference>
<evidence type="ECO:0000259" key="8">
    <source>
        <dbReference type="PROSITE" id="PS50089"/>
    </source>
</evidence>
<dbReference type="InterPro" id="IPR003879">
    <property type="entry name" value="Butyrophylin_SPRY"/>
</dbReference>
<evidence type="ECO:0000313" key="11">
    <source>
        <dbReference type="Ensembl" id="ENSPLAP00000018183.1"/>
    </source>
</evidence>
<evidence type="ECO:0000256" key="2">
    <source>
        <dbReference type="ARBA" id="ARBA00022723"/>
    </source>
</evidence>
<keyword evidence="5" id="KW-0391">Immunity</keyword>
<feature type="domain" description="B30.2/SPRY" evidence="10">
    <location>
        <begin position="330"/>
        <end position="520"/>
    </location>
</feature>
<protein>
    <recommendedName>
        <fullName evidence="13">Tripartite motif-containing protein 16-like</fullName>
    </recommendedName>
</protein>
<dbReference type="PROSITE" id="PS00518">
    <property type="entry name" value="ZF_RING_1"/>
    <property type="match status" value="1"/>
</dbReference>
<feature type="domain" description="B box-type" evidence="9">
    <location>
        <begin position="112"/>
        <end position="153"/>
    </location>
</feature>